<proteinExistence type="predicted"/>
<name>A0A9R1XT35_LACSA</name>
<comment type="caution">
    <text evidence="1">The sequence shown here is derived from an EMBL/GenBank/DDBJ whole genome shotgun (WGS) entry which is preliminary data.</text>
</comment>
<gene>
    <name evidence="1" type="ORF">LSAT_V11C200064840</name>
</gene>
<dbReference type="EMBL" id="NBSK02000002">
    <property type="protein sequence ID" value="KAJ0220669.1"/>
    <property type="molecule type" value="Genomic_DNA"/>
</dbReference>
<evidence type="ECO:0000313" key="1">
    <source>
        <dbReference type="EMBL" id="KAJ0220669.1"/>
    </source>
</evidence>
<organism evidence="1 2">
    <name type="scientific">Lactuca sativa</name>
    <name type="common">Garden lettuce</name>
    <dbReference type="NCBI Taxonomy" id="4236"/>
    <lineage>
        <taxon>Eukaryota</taxon>
        <taxon>Viridiplantae</taxon>
        <taxon>Streptophyta</taxon>
        <taxon>Embryophyta</taxon>
        <taxon>Tracheophyta</taxon>
        <taxon>Spermatophyta</taxon>
        <taxon>Magnoliopsida</taxon>
        <taxon>eudicotyledons</taxon>
        <taxon>Gunneridae</taxon>
        <taxon>Pentapetalae</taxon>
        <taxon>asterids</taxon>
        <taxon>campanulids</taxon>
        <taxon>Asterales</taxon>
        <taxon>Asteraceae</taxon>
        <taxon>Cichorioideae</taxon>
        <taxon>Cichorieae</taxon>
        <taxon>Lactucinae</taxon>
        <taxon>Lactuca</taxon>
    </lineage>
</organism>
<keyword evidence="2" id="KW-1185">Reference proteome</keyword>
<dbReference type="Proteomes" id="UP000235145">
    <property type="component" value="Unassembled WGS sequence"/>
</dbReference>
<evidence type="ECO:0008006" key="3">
    <source>
        <dbReference type="Google" id="ProtNLM"/>
    </source>
</evidence>
<sequence>MLECSQHWCSLFFVLSANQCNVPIIMLTKAIHDYIQRTFDEHKLMAGKIPGEILNLFNHLYKSLFDHIYLSVSLTTILTLYAEMVLHQRRQKSYLILKETCVIDLNQHTSSCGKWCSLGIACAHAITSSRHSNIHELPDMVQIYYIYYRDDVFQTAYQTQTVHNLLPPSE</sequence>
<dbReference type="AlphaFoldDB" id="A0A9R1XT35"/>
<protein>
    <recommendedName>
        <fullName evidence="3">SWIM-type domain-containing protein</fullName>
    </recommendedName>
</protein>
<accession>A0A9R1XT35</accession>
<reference evidence="1 2" key="1">
    <citation type="journal article" date="2017" name="Nat. Commun.">
        <title>Genome assembly with in vitro proximity ligation data and whole-genome triplication in lettuce.</title>
        <authorList>
            <person name="Reyes-Chin-Wo S."/>
            <person name="Wang Z."/>
            <person name="Yang X."/>
            <person name="Kozik A."/>
            <person name="Arikit S."/>
            <person name="Song C."/>
            <person name="Xia L."/>
            <person name="Froenicke L."/>
            <person name="Lavelle D.O."/>
            <person name="Truco M.J."/>
            <person name="Xia R."/>
            <person name="Zhu S."/>
            <person name="Xu C."/>
            <person name="Xu H."/>
            <person name="Xu X."/>
            <person name="Cox K."/>
            <person name="Korf I."/>
            <person name="Meyers B.C."/>
            <person name="Michelmore R.W."/>
        </authorList>
    </citation>
    <scope>NUCLEOTIDE SEQUENCE [LARGE SCALE GENOMIC DNA]</scope>
    <source>
        <strain evidence="2">cv. Salinas</strain>
        <tissue evidence="1">Seedlings</tissue>
    </source>
</reference>
<evidence type="ECO:0000313" key="2">
    <source>
        <dbReference type="Proteomes" id="UP000235145"/>
    </source>
</evidence>